<feature type="region of interest" description="Disordered" evidence="24">
    <location>
        <begin position="246"/>
        <end position="271"/>
    </location>
</feature>
<evidence type="ECO:0000256" key="1">
    <source>
        <dbReference type="ARBA" id="ARBA00004166"/>
    </source>
</evidence>
<dbReference type="PANTHER" id="PTHR19139:SF45">
    <property type="entry name" value="AQUAPORIN-2"/>
    <property type="match status" value="1"/>
</dbReference>
<dbReference type="PANTHER" id="PTHR19139">
    <property type="entry name" value="AQUAPORIN TRANSPORTER"/>
    <property type="match status" value="1"/>
</dbReference>
<evidence type="ECO:0000256" key="12">
    <source>
        <dbReference type="ARBA" id="ARBA00023034"/>
    </source>
</evidence>
<dbReference type="InterPro" id="IPR022357">
    <property type="entry name" value="MIP_CS"/>
</dbReference>
<evidence type="ECO:0000256" key="22">
    <source>
        <dbReference type="ARBA" id="ARBA00049405"/>
    </source>
</evidence>
<evidence type="ECO:0000256" key="8">
    <source>
        <dbReference type="ARBA" id="ARBA00022475"/>
    </source>
</evidence>
<dbReference type="Proteomes" id="UP000694569">
    <property type="component" value="Unplaced"/>
</dbReference>
<evidence type="ECO:0000256" key="17">
    <source>
        <dbReference type="ARBA" id="ARBA00031462"/>
    </source>
</evidence>
<evidence type="ECO:0000256" key="13">
    <source>
        <dbReference type="ARBA" id="ARBA00023136"/>
    </source>
</evidence>
<dbReference type="FunFam" id="1.20.1080.10:FF:000003">
    <property type="entry name" value="Lens fiber major intrinsic"/>
    <property type="match status" value="1"/>
</dbReference>
<comment type="catalytic activity">
    <reaction evidence="22">
        <text>glycerol(in) = glycerol(out)</text>
        <dbReference type="Rhea" id="RHEA:29675"/>
        <dbReference type="ChEBI" id="CHEBI:17754"/>
    </reaction>
</comment>
<keyword evidence="15" id="KW-0968">Cytoplasmic vesicle</keyword>
<keyword evidence="9" id="KW-0597">Phosphoprotein</keyword>
<evidence type="ECO:0000256" key="7">
    <source>
        <dbReference type="ARBA" id="ARBA00022448"/>
    </source>
</evidence>
<dbReference type="OrthoDB" id="3222at2759"/>
<dbReference type="Ensembl" id="ENSLLET00000002389.1">
    <property type="protein sequence ID" value="ENSLLEP00000002291.1"/>
    <property type="gene ID" value="ENSLLEG00000001486.1"/>
</dbReference>
<evidence type="ECO:0000256" key="10">
    <source>
        <dbReference type="ARBA" id="ARBA00022692"/>
    </source>
</evidence>
<feature type="transmembrane region" description="Helical" evidence="25">
    <location>
        <begin position="131"/>
        <end position="150"/>
    </location>
</feature>
<dbReference type="SUPFAM" id="SSF81338">
    <property type="entry name" value="Aquaporin-like"/>
    <property type="match status" value="1"/>
</dbReference>
<evidence type="ECO:0000256" key="24">
    <source>
        <dbReference type="SAM" id="MobiDB-lite"/>
    </source>
</evidence>
<evidence type="ECO:0000256" key="19">
    <source>
        <dbReference type="ARBA" id="ARBA00033076"/>
    </source>
</evidence>
<dbReference type="GeneTree" id="ENSGT00940000160612"/>
<comment type="catalytic activity">
    <reaction evidence="21">
        <text>H2O(in) = H2O(out)</text>
        <dbReference type="Rhea" id="RHEA:29667"/>
        <dbReference type="ChEBI" id="CHEBI:15377"/>
    </reaction>
</comment>
<evidence type="ECO:0000256" key="20">
    <source>
        <dbReference type="ARBA" id="ARBA00033351"/>
    </source>
</evidence>
<evidence type="ECO:0000256" key="21">
    <source>
        <dbReference type="ARBA" id="ARBA00034651"/>
    </source>
</evidence>
<feature type="transmembrane region" description="Helical" evidence="25">
    <location>
        <begin position="200"/>
        <end position="224"/>
    </location>
</feature>
<keyword evidence="8" id="KW-1003">Cell membrane</keyword>
<evidence type="ECO:0000313" key="26">
    <source>
        <dbReference type="Ensembl" id="ENSLLEP00000002291.1"/>
    </source>
</evidence>
<reference evidence="26" key="1">
    <citation type="submission" date="2025-08" db="UniProtKB">
        <authorList>
            <consortium name="Ensembl"/>
        </authorList>
    </citation>
    <scope>IDENTIFICATION</scope>
</reference>
<keyword evidence="11 25" id="KW-1133">Transmembrane helix</keyword>
<feature type="transmembrane region" description="Helical" evidence="25">
    <location>
        <begin position="162"/>
        <end position="180"/>
    </location>
</feature>
<dbReference type="GO" id="GO:0015250">
    <property type="term" value="F:water channel activity"/>
    <property type="evidence" value="ECO:0007669"/>
    <property type="project" value="TreeGrafter"/>
</dbReference>
<proteinExistence type="inferred from homology"/>
<sequence length="271" mass="29267">MIRQLCSGFNMKAFLAELIGTLVFVFLGLGSTLSWPSAPPTVLQISFTFGLGIGTLVQAMGHISGAHLNPAVTIAMVVGAHIPFVQAIFYIMAQLIGGVMGAALLHEFAPSDVKGSFGLNQPANETTPGQALSIEVVLTLQLVLCIFASTDSRRNDNVGSPAISIGLSVVLGHLLGIYYTGCSMNPARSFAPALITGNFVYHWIFWVGPISGAILACLLYNYVLRPYRLSASERLDILQGEIAEENEREENRRKSIDLNSLYSHPNNKEKN</sequence>
<accession>A0A8C5LTE0</accession>
<dbReference type="NCBIfam" id="TIGR00861">
    <property type="entry name" value="MIP"/>
    <property type="match status" value="1"/>
</dbReference>
<dbReference type="AlphaFoldDB" id="A0A8C5LTE0"/>
<evidence type="ECO:0000256" key="5">
    <source>
        <dbReference type="ARBA" id="ARBA00006175"/>
    </source>
</evidence>
<evidence type="ECO:0000313" key="27">
    <source>
        <dbReference type="Proteomes" id="UP000694569"/>
    </source>
</evidence>
<evidence type="ECO:0000256" key="25">
    <source>
        <dbReference type="SAM" id="Phobius"/>
    </source>
</evidence>
<dbReference type="Gene3D" id="1.20.1080.10">
    <property type="entry name" value="Glycerol uptake facilitator protein"/>
    <property type="match status" value="1"/>
</dbReference>
<dbReference type="InterPro" id="IPR000425">
    <property type="entry name" value="MIP"/>
</dbReference>
<evidence type="ECO:0000256" key="2">
    <source>
        <dbReference type="ARBA" id="ARBA00004424"/>
    </source>
</evidence>
<organism evidence="26 27">
    <name type="scientific">Leptobrachium leishanense</name>
    <name type="common">Leishan spiny toad</name>
    <dbReference type="NCBI Taxonomy" id="445787"/>
    <lineage>
        <taxon>Eukaryota</taxon>
        <taxon>Metazoa</taxon>
        <taxon>Chordata</taxon>
        <taxon>Craniata</taxon>
        <taxon>Vertebrata</taxon>
        <taxon>Euteleostomi</taxon>
        <taxon>Amphibia</taxon>
        <taxon>Batrachia</taxon>
        <taxon>Anura</taxon>
        <taxon>Pelobatoidea</taxon>
        <taxon>Megophryidae</taxon>
        <taxon>Leptobrachium</taxon>
    </lineage>
</organism>
<dbReference type="PRINTS" id="PR00783">
    <property type="entry name" value="MINTRINSICP"/>
</dbReference>
<dbReference type="GO" id="GO:0030659">
    <property type="term" value="C:cytoplasmic vesicle membrane"/>
    <property type="evidence" value="ECO:0007669"/>
    <property type="project" value="UniProtKB-SubCell"/>
</dbReference>
<evidence type="ECO:0000256" key="16">
    <source>
        <dbReference type="ARBA" id="ARBA00030671"/>
    </source>
</evidence>
<evidence type="ECO:0000256" key="9">
    <source>
        <dbReference type="ARBA" id="ARBA00022553"/>
    </source>
</evidence>
<reference evidence="26" key="2">
    <citation type="submission" date="2025-09" db="UniProtKB">
        <authorList>
            <consortium name="Ensembl"/>
        </authorList>
    </citation>
    <scope>IDENTIFICATION</scope>
</reference>
<keyword evidence="14" id="KW-0325">Glycoprotein</keyword>
<evidence type="ECO:0000256" key="18">
    <source>
        <dbReference type="ARBA" id="ARBA00031624"/>
    </source>
</evidence>
<keyword evidence="13 25" id="KW-0472">Membrane</keyword>
<dbReference type="InterPro" id="IPR034294">
    <property type="entry name" value="Aquaporin_transptr"/>
</dbReference>
<evidence type="ECO:0000256" key="3">
    <source>
        <dbReference type="ARBA" id="ARBA00004439"/>
    </source>
</evidence>
<evidence type="ECO:0000256" key="14">
    <source>
        <dbReference type="ARBA" id="ARBA00023180"/>
    </source>
</evidence>
<name>A0A8C5LTE0_9ANUR</name>
<keyword evidence="27" id="KW-1185">Reference proteome</keyword>
<feature type="transmembrane region" description="Helical" evidence="25">
    <location>
        <begin position="71"/>
        <end position="93"/>
    </location>
</feature>
<dbReference type="GO" id="GO:0005794">
    <property type="term" value="C:Golgi apparatus"/>
    <property type="evidence" value="ECO:0007669"/>
    <property type="project" value="UniProtKB-SubCell"/>
</dbReference>
<evidence type="ECO:0000256" key="6">
    <source>
        <dbReference type="ARBA" id="ARBA00020967"/>
    </source>
</evidence>
<dbReference type="GO" id="GO:0016323">
    <property type="term" value="C:basolateral plasma membrane"/>
    <property type="evidence" value="ECO:0007669"/>
    <property type="project" value="UniProtKB-SubCell"/>
</dbReference>
<protein>
    <recommendedName>
        <fullName evidence="6">Aquaporin-2</fullName>
    </recommendedName>
    <alternativeName>
        <fullName evidence="16">ADH water channel</fullName>
    </alternativeName>
    <alternativeName>
        <fullName evidence="20">Aquaporin-CD</fullName>
    </alternativeName>
    <alternativeName>
        <fullName evidence="17">Collecting duct water channel protein</fullName>
    </alternativeName>
    <alternativeName>
        <fullName evidence="18">WCH-CD</fullName>
    </alternativeName>
    <alternativeName>
        <fullName evidence="19">Water channel protein for renal collecting duct</fullName>
    </alternativeName>
</protein>
<keyword evidence="7 23" id="KW-0813">Transport</keyword>
<feature type="transmembrane region" description="Helical" evidence="25">
    <location>
        <begin position="12"/>
        <end position="35"/>
    </location>
</feature>
<dbReference type="PROSITE" id="PS00221">
    <property type="entry name" value="MIP"/>
    <property type="match status" value="1"/>
</dbReference>
<comment type="subcellular location">
    <subcellularLocation>
        <location evidence="2">Apical cell membrane</location>
        <topology evidence="2">Multi-pass membrane protein</topology>
    </subcellularLocation>
    <subcellularLocation>
        <location evidence="4">Basolateral cell membrane</location>
        <topology evidence="4">Multi-pass membrane protein</topology>
    </subcellularLocation>
    <subcellularLocation>
        <location evidence="3">Cytoplasmic vesicle membrane</location>
        <topology evidence="3">Multi-pass membrane protein</topology>
    </subcellularLocation>
    <subcellularLocation>
        <location evidence="1">Golgi apparatus</location>
        <location evidence="1">trans-Golgi network membrane</location>
        <topology evidence="1">Multi-pass membrane protein</topology>
    </subcellularLocation>
</comment>
<evidence type="ECO:0000256" key="23">
    <source>
        <dbReference type="RuleBase" id="RU000477"/>
    </source>
</evidence>
<dbReference type="InterPro" id="IPR023271">
    <property type="entry name" value="Aquaporin-like"/>
</dbReference>
<dbReference type="PRINTS" id="PR02014">
    <property type="entry name" value="AQUAPORIN2"/>
</dbReference>
<evidence type="ECO:0000256" key="15">
    <source>
        <dbReference type="ARBA" id="ARBA00023329"/>
    </source>
</evidence>
<comment type="similarity">
    <text evidence="5 23">Belongs to the MIP/aquaporin (TC 1.A.8) family.</text>
</comment>
<keyword evidence="10 23" id="KW-0812">Transmembrane</keyword>
<evidence type="ECO:0000256" key="11">
    <source>
        <dbReference type="ARBA" id="ARBA00022989"/>
    </source>
</evidence>
<dbReference type="CDD" id="cd00333">
    <property type="entry name" value="MIP"/>
    <property type="match status" value="1"/>
</dbReference>
<evidence type="ECO:0000256" key="4">
    <source>
        <dbReference type="ARBA" id="ARBA00004554"/>
    </source>
</evidence>
<feature type="transmembrane region" description="Helical" evidence="25">
    <location>
        <begin position="41"/>
        <end position="59"/>
    </location>
</feature>
<keyword evidence="12" id="KW-0333">Golgi apparatus</keyword>
<dbReference type="Pfam" id="PF00230">
    <property type="entry name" value="MIP"/>
    <property type="match status" value="1"/>
</dbReference>
<dbReference type="GO" id="GO:0016324">
    <property type="term" value="C:apical plasma membrane"/>
    <property type="evidence" value="ECO:0007669"/>
    <property type="project" value="UniProtKB-SubCell"/>
</dbReference>